<gene>
    <name evidence="2" type="ORF">LR394_13515</name>
</gene>
<evidence type="ECO:0000313" key="3">
    <source>
        <dbReference type="Proteomes" id="UP001138997"/>
    </source>
</evidence>
<keyword evidence="3" id="KW-1185">Reference proteome</keyword>
<dbReference type="PROSITE" id="PS51257">
    <property type="entry name" value="PROKAR_LIPOPROTEIN"/>
    <property type="match status" value="1"/>
</dbReference>
<dbReference type="RefSeq" id="WP_231441615.1">
    <property type="nucleotide sequence ID" value="NZ_JAJOMB010000006.1"/>
</dbReference>
<dbReference type="EMBL" id="JAJOMB010000006">
    <property type="protein sequence ID" value="MCD5311923.1"/>
    <property type="molecule type" value="Genomic_DNA"/>
</dbReference>
<reference evidence="2" key="1">
    <citation type="submission" date="2021-11" db="EMBL/GenBank/DDBJ databases">
        <title>Streptomyces corallinus and Kineosporia corallina sp. nov., two new coral-derived marine actinobacteria.</title>
        <authorList>
            <person name="Buangrab K."/>
            <person name="Sutthacheep M."/>
            <person name="Yeemin T."/>
            <person name="Harunari E."/>
            <person name="Igarashi Y."/>
            <person name="Sripreechasak P."/>
            <person name="Kanchanasin P."/>
            <person name="Tanasupawat S."/>
            <person name="Phongsopitanun W."/>
        </authorList>
    </citation>
    <scope>NUCLEOTIDE SEQUENCE</scope>
    <source>
        <strain evidence="2">JCM 31032</strain>
    </source>
</reference>
<feature type="signal peptide" evidence="1">
    <location>
        <begin position="1"/>
        <end position="24"/>
    </location>
</feature>
<evidence type="ECO:0000256" key="1">
    <source>
        <dbReference type="SAM" id="SignalP"/>
    </source>
</evidence>
<feature type="chain" id="PRO_5040982566" evidence="1">
    <location>
        <begin position="25"/>
        <end position="145"/>
    </location>
</feature>
<accession>A0A9X1SZD7</accession>
<protein>
    <submittedName>
        <fullName evidence="2">Uncharacterized protein</fullName>
    </submittedName>
</protein>
<comment type="caution">
    <text evidence="2">The sequence shown here is derived from an EMBL/GenBank/DDBJ whole genome shotgun (WGS) entry which is preliminary data.</text>
</comment>
<dbReference type="AlphaFoldDB" id="A0A9X1SZD7"/>
<evidence type="ECO:0000313" key="2">
    <source>
        <dbReference type="EMBL" id="MCD5311923.1"/>
    </source>
</evidence>
<organism evidence="2 3">
    <name type="scientific">Kineosporia babensis</name>
    <dbReference type="NCBI Taxonomy" id="499548"/>
    <lineage>
        <taxon>Bacteria</taxon>
        <taxon>Bacillati</taxon>
        <taxon>Actinomycetota</taxon>
        <taxon>Actinomycetes</taxon>
        <taxon>Kineosporiales</taxon>
        <taxon>Kineosporiaceae</taxon>
        <taxon>Kineosporia</taxon>
    </lineage>
</organism>
<name>A0A9X1SZD7_9ACTN</name>
<keyword evidence="1" id="KW-0732">Signal</keyword>
<dbReference type="Proteomes" id="UP001138997">
    <property type="component" value="Unassembled WGS sequence"/>
</dbReference>
<sequence length="145" mass="15035">MRKLAPAAGLMLSLACAVFVMQMARTPEPARTGTARPFTPAPDLVTPEGQVLALVLDQVSPGVPVYCAGEQVCRVLAPSLAGIVVLEPGAVAGTVRQAPAASIVVLPSGSREDAALTRTIGRADWQVVGSPGRAGYSVYRVYRHA</sequence>
<proteinExistence type="predicted"/>